<keyword evidence="2" id="KW-0472">Membrane</keyword>
<dbReference type="InterPro" id="IPR043765">
    <property type="entry name" value="DUF5711"/>
</dbReference>
<gene>
    <name evidence="3" type="ORF">GKZ57_11130</name>
</gene>
<proteinExistence type="predicted"/>
<dbReference type="EMBL" id="WMBC01000009">
    <property type="protein sequence ID" value="MTD61789.1"/>
    <property type="molecule type" value="Genomic_DNA"/>
</dbReference>
<evidence type="ECO:0000256" key="1">
    <source>
        <dbReference type="SAM" id="Coils"/>
    </source>
</evidence>
<accession>A0A844GKD6</accession>
<protein>
    <submittedName>
        <fullName evidence="3">Uncharacterized protein</fullName>
    </submittedName>
</protein>
<dbReference type="Proteomes" id="UP000437824">
    <property type="component" value="Unassembled WGS sequence"/>
</dbReference>
<keyword evidence="1" id="KW-0175">Coiled coil</keyword>
<dbReference type="Pfam" id="PF18975">
    <property type="entry name" value="DUF5711"/>
    <property type="match status" value="1"/>
</dbReference>
<dbReference type="RefSeq" id="WP_154780549.1">
    <property type="nucleotide sequence ID" value="NZ_WMBC01000009.1"/>
</dbReference>
<evidence type="ECO:0000313" key="3">
    <source>
        <dbReference type="EMBL" id="MTD61789.1"/>
    </source>
</evidence>
<dbReference type="AlphaFoldDB" id="A0A844GKD6"/>
<evidence type="ECO:0000256" key="2">
    <source>
        <dbReference type="SAM" id="Phobius"/>
    </source>
</evidence>
<feature type="transmembrane region" description="Helical" evidence="2">
    <location>
        <begin position="54"/>
        <end position="72"/>
    </location>
</feature>
<sequence length="415" mass="46333">MANTLKKMMKQHKKKKLAAERARLARLQGKPAGNHQDDYAARLSRHKRKVLKKTVFTVAVIVAAVTGITFYVEKRSYHNYKVVQSSEQEDVVSTSYLEMDGDILRYSPDGVSLVSDSMSTIWSENYQMQNPVADVNGTHAVIADKDGTALEIYDKSGKTGSITTSYSIVKAKVSKSGVVAAILDGGDDTWIDFYSTDGSLIAENQTKVDDPGYPMDVALSDDGVIMMVTYQFVEGSDTTSYVAFYNFGDVGQNEDDRIVSGYKYEGVVIPQIQYLSNNRSVALKDNGFTIYQGSQIPKEVKTVETDKEIVSTFYDDDMIGMVFKNDSKDKQYTMEVYTTEGKLKFKQDFNIPYTTIKLSGGNILMYNSSQMCVMNSRGVQKYMGSVDGTIKDFFKIGWNRYMLVLDSGVDVIKLS</sequence>
<feature type="coiled-coil region" evidence="1">
    <location>
        <begin position="2"/>
        <end position="30"/>
    </location>
</feature>
<keyword evidence="2" id="KW-1133">Transmembrane helix</keyword>
<organism evidence="3 4">
    <name type="scientific">Blautia luti DSM 14534 = JCM 17040</name>
    <dbReference type="NCBI Taxonomy" id="649762"/>
    <lineage>
        <taxon>Bacteria</taxon>
        <taxon>Bacillati</taxon>
        <taxon>Bacillota</taxon>
        <taxon>Clostridia</taxon>
        <taxon>Lachnospirales</taxon>
        <taxon>Lachnospiraceae</taxon>
        <taxon>Blautia</taxon>
    </lineage>
</organism>
<evidence type="ECO:0000313" key="4">
    <source>
        <dbReference type="Proteomes" id="UP000437824"/>
    </source>
</evidence>
<reference evidence="3 4" key="1">
    <citation type="submission" date="2019-11" db="EMBL/GenBank/DDBJ databases">
        <title>Draft genome sequence of Blautia luti DSM 14534T, isolated from human stool.</title>
        <authorList>
            <person name="Ortiz R."/>
            <person name="Melis-Arcos F."/>
            <person name="Covarrubias P."/>
            <person name="Cardenas J.P."/>
            <person name="Perez-Donoso J."/>
            <person name="Almonacid D."/>
        </authorList>
    </citation>
    <scope>NUCLEOTIDE SEQUENCE [LARGE SCALE GENOMIC DNA]</scope>
    <source>
        <strain evidence="3 4">DSM 14534</strain>
    </source>
</reference>
<comment type="caution">
    <text evidence="3">The sequence shown here is derived from an EMBL/GenBank/DDBJ whole genome shotgun (WGS) entry which is preliminary data.</text>
</comment>
<keyword evidence="2" id="KW-0812">Transmembrane</keyword>
<name>A0A844GKD6_9FIRM</name>